<dbReference type="InterPro" id="IPR002052">
    <property type="entry name" value="DNA_methylase_N6_adenine_CS"/>
</dbReference>
<dbReference type="SUPFAM" id="SSF53335">
    <property type="entry name" value="S-adenosyl-L-methionine-dependent methyltransferases"/>
    <property type="match status" value="1"/>
</dbReference>
<dbReference type="PANTHER" id="PTHR43542">
    <property type="entry name" value="METHYLTRANSFERASE"/>
    <property type="match status" value="1"/>
</dbReference>
<protein>
    <submittedName>
        <fullName evidence="3">16S rRNA (Guanine(966)-N(2))-methyltransferase RsmD</fullName>
        <ecNumber evidence="3">2.1.1.171</ecNumber>
    </submittedName>
</protein>
<reference evidence="3" key="1">
    <citation type="journal article" date="2021" name="PeerJ">
        <title>Extensive microbial diversity within the chicken gut microbiome revealed by metagenomics and culture.</title>
        <authorList>
            <person name="Gilroy R."/>
            <person name="Ravi A."/>
            <person name="Getino M."/>
            <person name="Pursley I."/>
            <person name="Horton D.L."/>
            <person name="Alikhan N.F."/>
            <person name="Baker D."/>
            <person name="Gharbi K."/>
            <person name="Hall N."/>
            <person name="Watson M."/>
            <person name="Adriaenssens E.M."/>
            <person name="Foster-Nyarko E."/>
            <person name="Jarju S."/>
            <person name="Secka A."/>
            <person name="Antonio M."/>
            <person name="Oren A."/>
            <person name="Chaudhuri R.R."/>
            <person name="La Ragione R."/>
            <person name="Hildebrand F."/>
            <person name="Pallen M.J."/>
        </authorList>
    </citation>
    <scope>NUCLEOTIDE SEQUENCE</scope>
    <source>
        <strain evidence="3">5933</strain>
    </source>
</reference>
<dbReference type="PROSITE" id="PS00092">
    <property type="entry name" value="N6_MTASE"/>
    <property type="match status" value="1"/>
</dbReference>
<dbReference type="GO" id="GO:0003676">
    <property type="term" value="F:nucleic acid binding"/>
    <property type="evidence" value="ECO:0007669"/>
    <property type="project" value="InterPro"/>
</dbReference>
<evidence type="ECO:0000256" key="2">
    <source>
        <dbReference type="ARBA" id="ARBA00022679"/>
    </source>
</evidence>
<keyword evidence="2 3" id="KW-0808">Transferase</keyword>
<dbReference type="GO" id="GO:0052913">
    <property type="term" value="F:16S rRNA (guanine(966)-N(2))-methyltransferase activity"/>
    <property type="evidence" value="ECO:0007669"/>
    <property type="project" value="UniProtKB-EC"/>
</dbReference>
<dbReference type="Gene3D" id="3.40.50.150">
    <property type="entry name" value="Vaccinia Virus protein VP39"/>
    <property type="match status" value="1"/>
</dbReference>
<dbReference type="InterPro" id="IPR004398">
    <property type="entry name" value="RNA_MeTrfase_RsmD"/>
</dbReference>
<proteinExistence type="predicted"/>
<dbReference type="EMBL" id="DWWA01000020">
    <property type="protein sequence ID" value="HJC71905.1"/>
    <property type="molecule type" value="Genomic_DNA"/>
</dbReference>
<dbReference type="NCBIfam" id="TIGR00095">
    <property type="entry name" value="16S rRNA (guanine(966)-N(2))-methyltransferase RsmD"/>
    <property type="match status" value="1"/>
</dbReference>
<organism evidence="3 4">
    <name type="scientific">Candidatus Ruthenibacterium merdavium</name>
    <dbReference type="NCBI Taxonomy" id="2838752"/>
    <lineage>
        <taxon>Bacteria</taxon>
        <taxon>Bacillati</taxon>
        <taxon>Bacillota</taxon>
        <taxon>Clostridia</taxon>
        <taxon>Eubacteriales</taxon>
        <taxon>Oscillospiraceae</taxon>
        <taxon>Ruthenibacterium</taxon>
    </lineage>
</organism>
<accession>A0A9D2TIU0</accession>
<sequence length="181" mass="19743">MRVIAGTARGTRLATLAGDDVTRPTVDRVKEGMFSAVQFMLEGARVLDLFSGSGQLGIEALSRGAAYCVFVETDSGACKMISRNLQAADMEADVVQMPAESYLSACREQFDVIVLDPPYHHGTVQALLPMLDRVLAPGGVIMAETEYGAPMPETCGRLHRKKQYKYGTVALTRYEKGFDEE</sequence>
<dbReference type="CDD" id="cd02440">
    <property type="entry name" value="AdoMet_MTases"/>
    <property type="match status" value="1"/>
</dbReference>
<dbReference type="AlphaFoldDB" id="A0A9D2TIU0"/>
<keyword evidence="1 3" id="KW-0489">Methyltransferase</keyword>
<evidence type="ECO:0000313" key="4">
    <source>
        <dbReference type="Proteomes" id="UP000823918"/>
    </source>
</evidence>
<dbReference type="EC" id="2.1.1.171" evidence="3"/>
<evidence type="ECO:0000313" key="3">
    <source>
        <dbReference type="EMBL" id="HJC71905.1"/>
    </source>
</evidence>
<reference evidence="3" key="2">
    <citation type="submission" date="2021-04" db="EMBL/GenBank/DDBJ databases">
        <authorList>
            <person name="Gilroy R."/>
        </authorList>
    </citation>
    <scope>NUCLEOTIDE SEQUENCE</scope>
    <source>
        <strain evidence="3">5933</strain>
    </source>
</reference>
<dbReference type="PANTHER" id="PTHR43542:SF1">
    <property type="entry name" value="METHYLTRANSFERASE"/>
    <property type="match status" value="1"/>
</dbReference>
<dbReference type="Pfam" id="PF03602">
    <property type="entry name" value="Cons_hypoth95"/>
    <property type="match status" value="1"/>
</dbReference>
<dbReference type="PIRSF" id="PIRSF004553">
    <property type="entry name" value="CHP00095"/>
    <property type="match status" value="1"/>
</dbReference>
<dbReference type="Proteomes" id="UP000823918">
    <property type="component" value="Unassembled WGS sequence"/>
</dbReference>
<evidence type="ECO:0000256" key="1">
    <source>
        <dbReference type="ARBA" id="ARBA00022603"/>
    </source>
</evidence>
<gene>
    <name evidence="3" type="primary">rsmD</name>
    <name evidence="3" type="ORF">H9698_03820</name>
</gene>
<comment type="caution">
    <text evidence="3">The sequence shown here is derived from an EMBL/GenBank/DDBJ whole genome shotgun (WGS) entry which is preliminary data.</text>
</comment>
<name>A0A9D2TIU0_9FIRM</name>
<dbReference type="InterPro" id="IPR029063">
    <property type="entry name" value="SAM-dependent_MTases_sf"/>
</dbReference>